<dbReference type="AlphaFoldDB" id="A0A0E9W135"/>
<proteinExistence type="predicted"/>
<dbReference type="EMBL" id="GBXM01024483">
    <property type="protein sequence ID" value="JAH84094.1"/>
    <property type="molecule type" value="Transcribed_RNA"/>
</dbReference>
<organism evidence="1">
    <name type="scientific">Anguilla anguilla</name>
    <name type="common">European freshwater eel</name>
    <name type="synonym">Muraena anguilla</name>
    <dbReference type="NCBI Taxonomy" id="7936"/>
    <lineage>
        <taxon>Eukaryota</taxon>
        <taxon>Metazoa</taxon>
        <taxon>Chordata</taxon>
        <taxon>Craniata</taxon>
        <taxon>Vertebrata</taxon>
        <taxon>Euteleostomi</taxon>
        <taxon>Actinopterygii</taxon>
        <taxon>Neopterygii</taxon>
        <taxon>Teleostei</taxon>
        <taxon>Anguilliformes</taxon>
        <taxon>Anguillidae</taxon>
        <taxon>Anguilla</taxon>
    </lineage>
</organism>
<accession>A0A0E9W135</accession>
<sequence>MIICPFLPVWSARLNP</sequence>
<protein>
    <submittedName>
        <fullName evidence="1">Uncharacterized protein</fullName>
    </submittedName>
</protein>
<reference evidence="1" key="1">
    <citation type="submission" date="2014-11" db="EMBL/GenBank/DDBJ databases">
        <authorList>
            <person name="Amaro Gonzalez C."/>
        </authorList>
    </citation>
    <scope>NUCLEOTIDE SEQUENCE</scope>
</reference>
<name>A0A0E9W135_ANGAN</name>
<evidence type="ECO:0000313" key="1">
    <source>
        <dbReference type="EMBL" id="JAH84094.1"/>
    </source>
</evidence>
<reference evidence="1" key="2">
    <citation type="journal article" date="2015" name="Fish Shellfish Immunol.">
        <title>Early steps in the European eel (Anguilla anguilla)-Vibrio vulnificus interaction in the gills: Role of the RtxA13 toxin.</title>
        <authorList>
            <person name="Callol A."/>
            <person name="Pajuelo D."/>
            <person name="Ebbesson L."/>
            <person name="Teles M."/>
            <person name="MacKenzie S."/>
            <person name="Amaro C."/>
        </authorList>
    </citation>
    <scope>NUCLEOTIDE SEQUENCE</scope>
</reference>